<dbReference type="RefSeq" id="WP_166956534.1">
    <property type="nucleotide sequence ID" value="NZ_JAASQI010000019.1"/>
</dbReference>
<evidence type="ECO:0000313" key="2">
    <source>
        <dbReference type="Proteomes" id="UP001429580"/>
    </source>
</evidence>
<dbReference type="Proteomes" id="UP001429580">
    <property type="component" value="Unassembled WGS sequence"/>
</dbReference>
<name>A0ABX0V937_9HYPH</name>
<organism evidence="1 2">
    <name type="scientific">Pseudochelatococcus lubricantis</name>
    <dbReference type="NCBI Taxonomy" id="1538102"/>
    <lineage>
        <taxon>Bacteria</taxon>
        <taxon>Pseudomonadati</taxon>
        <taxon>Pseudomonadota</taxon>
        <taxon>Alphaproteobacteria</taxon>
        <taxon>Hyphomicrobiales</taxon>
        <taxon>Chelatococcaceae</taxon>
        <taxon>Pseudochelatococcus</taxon>
    </lineage>
</organism>
<dbReference type="EMBL" id="JAASQI010000019">
    <property type="protein sequence ID" value="NIJ60280.1"/>
    <property type="molecule type" value="Genomic_DNA"/>
</dbReference>
<accession>A0ABX0V937</accession>
<proteinExistence type="predicted"/>
<protein>
    <submittedName>
        <fullName evidence="1">Myosin heavy subunit</fullName>
    </submittedName>
</protein>
<comment type="caution">
    <text evidence="1">The sequence shown here is derived from an EMBL/GenBank/DDBJ whole genome shotgun (WGS) entry which is preliminary data.</text>
</comment>
<evidence type="ECO:0000313" key="1">
    <source>
        <dbReference type="EMBL" id="NIJ60280.1"/>
    </source>
</evidence>
<reference evidence="1 2" key="1">
    <citation type="submission" date="2020-03" db="EMBL/GenBank/DDBJ databases">
        <title>Genomic Encyclopedia of Type Strains, Phase IV (KMG-IV): sequencing the most valuable type-strain genomes for metagenomic binning, comparative biology and taxonomic classification.</title>
        <authorList>
            <person name="Goeker M."/>
        </authorList>
    </citation>
    <scope>NUCLEOTIDE SEQUENCE [LARGE SCALE GENOMIC DNA]</scope>
    <source>
        <strain evidence="1 2">DSM 103870</strain>
    </source>
</reference>
<gene>
    <name evidence="1" type="ORF">FHS82_004150</name>
</gene>
<keyword evidence="2" id="KW-1185">Reference proteome</keyword>
<sequence length="430" mass="48867">MAKDGFLPKLKTSFRVFTRGRKKTDSSVGQKRHAWELVQAIESPFRPTAEITDIGVGRQAVLIDDDADRFSAKEVDKVLSLQQRRIEELNQVVQLKTSETEAIQRLVEAAADVIDGFQKLLSDRDRKILELEILNRTLIEQVQQKDATLTQRDIQLKSLKTENNDLASKLLLIQNVNDTYEVIRNSEAEKSRELEAVRELLSSVKRANSENQMILELLNISVSEKDKEIESYKKTISDFTDRLRTERETLIQRDRRIDTLEERNKVLESTTSERIAEIATLSRLLLEKEKLLAARTGGTRLVTEAGERGGGTVPTLSQKSEVAPQKGIVVKSPVFRSEERQRERRLIEQSGLFDESWYRSQNPDMALSGLDALDHYLEVGGKQGRDPSPRFSTKRYYELNRDAPLKGGNPLLVYLEYGASAKRAADPRDG</sequence>